<dbReference type="PANTHER" id="PTHR33074">
    <property type="entry name" value="EXPRESSED PROTEIN-RELATED"/>
    <property type="match status" value="1"/>
</dbReference>
<dbReference type="EMBL" id="RWGY01000013">
    <property type="protein sequence ID" value="TVU23242.1"/>
    <property type="molecule type" value="Genomic_DNA"/>
</dbReference>
<keyword evidence="2" id="KW-1185">Reference proteome</keyword>
<accession>A0A5J9UHT8</accession>
<reference evidence="1 2" key="1">
    <citation type="journal article" date="2019" name="Sci. Rep.">
        <title>A high-quality genome of Eragrostis curvula grass provides insights into Poaceae evolution and supports new strategies to enhance forage quality.</title>
        <authorList>
            <person name="Carballo J."/>
            <person name="Santos B.A.C.M."/>
            <person name="Zappacosta D."/>
            <person name="Garbus I."/>
            <person name="Selva J.P."/>
            <person name="Gallo C.A."/>
            <person name="Diaz A."/>
            <person name="Albertini E."/>
            <person name="Caccamo M."/>
            <person name="Echenique V."/>
        </authorList>
    </citation>
    <scope>NUCLEOTIDE SEQUENCE [LARGE SCALE GENOMIC DNA]</scope>
    <source>
        <strain evidence="2">cv. Victoria</strain>
        <tissue evidence="1">Leaf</tissue>
    </source>
</reference>
<feature type="non-terminal residue" evidence="1">
    <location>
        <position position="1"/>
    </location>
</feature>
<dbReference type="AlphaFoldDB" id="A0A5J9UHT8"/>
<name>A0A5J9UHT8_9POAL</name>
<organism evidence="1 2">
    <name type="scientific">Eragrostis curvula</name>
    <name type="common">weeping love grass</name>
    <dbReference type="NCBI Taxonomy" id="38414"/>
    <lineage>
        <taxon>Eukaryota</taxon>
        <taxon>Viridiplantae</taxon>
        <taxon>Streptophyta</taxon>
        <taxon>Embryophyta</taxon>
        <taxon>Tracheophyta</taxon>
        <taxon>Spermatophyta</taxon>
        <taxon>Magnoliopsida</taxon>
        <taxon>Liliopsida</taxon>
        <taxon>Poales</taxon>
        <taxon>Poaceae</taxon>
        <taxon>PACMAD clade</taxon>
        <taxon>Chloridoideae</taxon>
        <taxon>Eragrostideae</taxon>
        <taxon>Eragrostidinae</taxon>
        <taxon>Eragrostis</taxon>
    </lineage>
</organism>
<dbReference type="PANTHER" id="PTHR33074:SF79">
    <property type="entry name" value="EXPRESSED PROTEIN"/>
    <property type="match status" value="1"/>
</dbReference>
<proteinExistence type="predicted"/>
<comment type="caution">
    <text evidence="1">The sequence shown here is derived from an EMBL/GenBank/DDBJ whole genome shotgun (WGS) entry which is preliminary data.</text>
</comment>
<sequence length="203" mass="23015">MMDSPLPPSSPRPNPSWVLLDRFVHRSRRRRGVYAGDPTTPATSDDCTGLLIRASLRAAAVSRLYLHWTGRPPLTKVMDPVNEESGLNPPIVVINLYSKIIVLYNEMDPGWDLYGKSFHLTDPTAVAAHRHAVLFRLTVPVEDPEWWHAYCCFPVDYFVYSASAASPPSLIRLPPCFEGGVVNPKLDKPFRPYRRQQQRCMLD</sequence>
<evidence type="ECO:0000313" key="1">
    <source>
        <dbReference type="EMBL" id="TVU23242.1"/>
    </source>
</evidence>
<evidence type="ECO:0008006" key="3">
    <source>
        <dbReference type="Google" id="ProtNLM"/>
    </source>
</evidence>
<dbReference type="Gramene" id="TVU23242">
    <property type="protein sequence ID" value="TVU23242"/>
    <property type="gene ID" value="EJB05_25595"/>
</dbReference>
<evidence type="ECO:0000313" key="2">
    <source>
        <dbReference type="Proteomes" id="UP000324897"/>
    </source>
</evidence>
<protein>
    <recommendedName>
        <fullName evidence="3">DUF1618 domain-containing protein</fullName>
    </recommendedName>
</protein>
<gene>
    <name evidence="1" type="ORF">EJB05_25595</name>
</gene>
<dbReference type="Proteomes" id="UP000324897">
    <property type="component" value="Chromosome 2"/>
</dbReference>